<dbReference type="Gene3D" id="2.160.20.10">
    <property type="entry name" value="Single-stranded right-handed beta-helix, Pectin lyase-like"/>
    <property type="match status" value="1"/>
</dbReference>
<reference evidence="3" key="1">
    <citation type="submission" date="2010-05" db="EMBL/GenBank/DDBJ databases">
        <title>The Genome Sequence of Magnaporthe poae strain ATCC 64411.</title>
        <authorList>
            <consortium name="The Broad Institute Genome Sequencing Platform"/>
            <consortium name="Broad Institute Genome Sequencing Center for Infectious Disease"/>
            <person name="Ma L.-J."/>
            <person name="Dead R."/>
            <person name="Young S."/>
            <person name="Zeng Q."/>
            <person name="Koehrsen M."/>
            <person name="Alvarado L."/>
            <person name="Berlin A."/>
            <person name="Chapman S.B."/>
            <person name="Chen Z."/>
            <person name="Freedman E."/>
            <person name="Gellesch M."/>
            <person name="Goldberg J."/>
            <person name="Griggs A."/>
            <person name="Gujja S."/>
            <person name="Heilman E.R."/>
            <person name="Heiman D."/>
            <person name="Hepburn T."/>
            <person name="Howarth C."/>
            <person name="Jen D."/>
            <person name="Larson L."/>
            <person name="Mehta T."/>
            <person name="Neiman D."/>
            <person name="Pearson M."/>
            <person name="Roberts A."/>
            <person name="Saif S."/>
            <person name="Shea T."/>
            <person name="Shenoy N."/>
            <person name="Sisk P."/>
            <person name="Stolte C."/>
            <person name="Sykes S."/>
            <person name="Walk T."/>
            <person name="White J."/>
            <person name="Yandava C."/>
            <person name="Haas B."/>
            <person name="Nusbaum C."/>
            <person name="Birren B."/>
        </authorList>
    </citation>
    <scope>NUCLEOTIDE SEQUENCE</scope>
    <source>
        <strain evidence="3">ATCC 64411</strain>
    </source>
</reference>
<dbReference type="OrthoDB" id="1046782at2759"/>
<dbReference type="SUPFAM" id="SSF51126">
    <property type="entry name" value="Pectin lyase-like"/>
    <property type="match status" value="1"/>
</dbReference>
<dbReference type="InterPro" id="IPR024535">
    <property type="entry name" value="RHGA/B-epi-like_pectate_lyase"/>
</dbReference>
<gene>
    <name evidence="3" type="ORF">MAPG_05766</name>
</gene>
<feature type="domain" description="Rhamnogalacturonase A/B/Epimerase-like pectate lyase" evidence="2">
    <location>
        <begin position="75"/>
        <end position="290"/>
    </location>
</feature>
<organism evidence="3">
    <name type="scientific">Magnaporthiopsis poae (strain ATCC 64411 / 73-15)</name>
    <name type="common">Kentucky bluegrass fungus</name>
    <name type="synonym">Magnaporthe poae</name>
    <dbReference type="NCBI Taxonomy" id="644358"/>
    <lineage>
        <taxon>Eukaryota</taxon>
        <taxon>Fungi</taxon>
        <taxon>Dikarya</taxon>
        <taxon>Ascomycota</taxon>
        <taxon>Pezizomycotina</taxon>
        <taxon>Sordariomycetes</taxon>
        <taxon>Sordariomycetidae</taxon>
        <taxon>Magnaporthales</taxon>
        <taxon>Magnaporthaceae</taxon>
        <taxon>Magnaporthiopsis</taxon>
    </lineage>
</organism>
<evidence type="ECO:0000313" key="3">
    <source>
        <dbReference type="EMBL" id="KLU86756.1"/>
    </source>
</evidence>
<dbReference type="GO" id="GO:0004650">
    <property type="term" value="F:polygalacturonase activity"/>
    <property type="evidence" value="ECO:0007669"/>
    <property type="project" value="InterPro"/>
</dbReference>
<dbReference type="VEuPathDB" id="FungiDB:MAPG_05766"/>
<keyword evidence="1" id="KW-0732">Signal</keyword>
<feature type="signal peptide" evidence="1">
    <location>
        <begin position="1"/>
        <end position="20"/>
    </location>
</feature>
<dbReference type="Pfam" id="PF12708">
    <property type="entry name" value="Pect-lyase_RHGA_epim"/>
    <property type="match status" value="1"/>
</dbReference>
<evidence type="ECO:0000259" key="2">
    <source>
        <dbReference type="Pfam" id="PF12708"/>
    </source>
</evidence>
<dbReference type="InterPro" id="IPR011050">
    <property type="entry name" value="Pectin_lyase_fold/virulence"/>
</dbReference>
<accession>A0A0H2TYP1</accession>
<feature type="non-terminal residue" evidence="3">
    <location>
        <position position="321"/>
    </location>
</feature>
<evidence type="ECO:0000256" key="1">
    <source>
        <dbReference type="SAM" id="SignalP"/>
    </source>
</evidence>
<dbReference type="PANTHER" id="PTHR33928:SF2">
    <property type="entry name" value="PECTATE LYASE SUPERFAMILY PROTEIN DOMAIN-CONTAINING PROTEIN-RELATED"/>
    <property type="match status" value="1"/>
</dbReference>
<name>A0A0H2TYP1_MAGP6</name>
<dbReference type="InterPro" id="IPR012334">
    <property type="entry name" value="Pectin_lyas_fold"/>
</dbReference>
<dbReference type="EMBL" id="GL876969">
    <property type="protein sequence ID" value="KLU86756.1"/>
    <property type="molecule type" value="Genomic_DNA"/>
</dbReference>
<dbReference type="AlphaFoldDB" id="A0A0H2TYP1"/>
<sequence>MRIGVILASALLAGARTAAGLVLHDDVKVAVEARQQQQQQCSGPVAGNPSSWWRAQIGHNGTTPYSTDSTFQYYRTVVQYGADNTGTRDASDGFNFAINAWSREGNTVTTRPAYVYIPPGRYRIKKPIQMYVNTFLVGDPLNPPTLIADPELGTQPVINGYDRWQGDGSPTKNFYMALRNFKVDTTEIATDRSAVAIEWSVSQGTSFANVHVVMPNFSNHTGMTMSAGGSGILISDSVFEGGAVGIRLNSQQYQFKGLRFDRCTVGISVQHVFVGVVQDVSFSNCLYGVDMGARNSAGTMSVVDSSATSCRAAVNAYVSGN</sequence>
<dbReference type="InterPro" id="IPR039279">
    <property type="entry name" value="QRT3-like"/>
</dbReference>
<reference evidence="3" key="2">
    <citation type="submission" date="2011-03" db="EMBL/GenBank/DDBJ databases">
        <title>Annotation of Magnaporthe poae ATCC 64411.</title>
        <authorList>
            <person name="Ma L.-J."/>
            <person name="Dead R."/>
            <person name="Young S.K."/>
            <person name="Zeng Q."/>
            <person name="Gargeya S."/>
            <person name="Fitzgerald M."/>
            <person name="Haas B."/>
            <person name="Abouelleil A."/>
            <person name="Alvarado L."/>
            <person name="Arachchi H.M."/>
            <person name="Berlin A."/>
            <person name="Brown A."/>
            <person name="Chapman S.B."/>
            <person name="Chen Z."/>
            <person name="Dunbar C."/>
            <person name="Freedman E."/>
            <person name="Gearin G."/>
            <person name="Gellesch M."/>
            <person name="Goldberg J."/>
            <person name="Griggs A."/>
            <person name="Gujja S."/>
            <person name="Heiman D."/>
            <person name="Howarth C."/>
            <person name="Larson L."/>
            <person name="Lui A."/>
            <person name="MacDonald P.J.P."/>
            <person name="Mehta T."/>
            <person name="Montmayeur A."/>
            <person name="Murphy C."/>
            <person name="Neiman D."/>
            <person name="Pearson M."/>
            <person name="Priest M."/>
            <person name="Roberts A."/>
            <person name="Saif S."/>
            <person name="Shea T."/>
            <person name="Shenoy N."/>
            <person name="Sisk P."/>
            <person name="Stolte C."/>
            <person name="Sykes S."/>
            <person name="Yandava C."/>
            <person name="Wortman J."/>
            <person name="Nusbaum C."/>
            <person name="Birren B."/>
        </authorList>
    </citation>
    <scope>NUCLEOTIDE SEQUENCE</scope>
    <source>
        <strain evidence="3">ATCC 64411</strain>
    </source>
</reference>
<feature type="chain" id="PRO_5005202590" description="Rhamnogalacturonase A/B/Epimerase-like pectate lyase domain-containing protein" evidence="1">
    <location>
        <begin position="21"/>
        <end position="321"/>
    </location>
</feature>
<dbReference type="PANTHER" id="PTHR33928">
    <property type="entry name" value="POLYGALACTURONASE QRT3"/>
    <property type="match status" value="1"/>
</dbReference>
<proteinExistence type="predicted"/>
<protein>
    <recommendedName>
        <fullName evidence="2">Rhamnogalacturonase A/B/Epimerase-like pectate lyase domain-containing protein</fullName>
    </recommendedName>
</protein>